<protein>
    <recommendedName>
        <fullName evidence="3">DUF1428 domain-containing protein</fullName>
    </recommendedName>
</protein>
<dbReference type="SUPFAM" id="SSF54909">
    <property type="entry name" value="Dimeric alpha+beta barrel"/>
    <property type="match status" value="2"/>
</dbReference>
<dbReference type="Proteomes" id="UP001152876">
    <property type="component" value="Unassembled WGS sequence"/>
</dbReference>
<proteinExistence type="predicted"/>
<dbReference type="InterPro" id="IPR009874">
    <property type="entry name" value="DUF1428"/>
</dbReference>
<dbReference type="InterPro" id="IPR011008">
    <property type="entry name" value="Dimeric_a/b-barrel"/>
</dbReference>
<dbReference type="Pfam" id="PF07237">
    <property type="entry name" value="DUF1428"/>
    <property type="match status" value="2"/>
</dbReference>
<comment type="caution">
    <text evidence="1">The sequence shown here is derived from an EMBL/GenBank/DDBJ whole genome shotgun (WGS) entry which is preliminary data.</text>
</comment>
<sequence length="246" mass="27683">MSYIDGFVIAVPTGNQQQFMAHAKQVDSAFIDHGATRVVECWGADVPKGKTTDFQGAVAAQDDETVAFSWIEWPDKATRDGVMGRMEELGKTDKRFDPAKNPMPFDGKRMIYGGFEPIVEQGREAADSYVQGFVIPVPAGKREDYRKMAEEAWAMFKDYGALRVVEAWGDDVPDGKLTDFRRAVKAEPGETIVFSFMEWPSREVCGAAQDKMMKDERMKPPEGTDWPFDPQRMIFGGFNRVVTLEK</sequence>
<dbReference type="OrthoDB" id="9792392at2"/>
<dbReference type="EMBL" id="AOGK01000010">
    <property type="protein sequence ID" value="MDG5976066.1"/>
    <property type="molecule type" value="Genomic_DNA"/>
</dbReference>
<organism evidence="1 2">
    <name type="scientific">Hydrogenophaga taeniospiralis CCUG 15921</name>
    <dbReference type="NCBI Taxonomy" id="1281780"/>
    <lineage>
        <taxon>Bacteria</taxon>
        <taxon>Pseudomonadati</taxon>
        <taxon>Pseudomonadota</taxon>
        <taxon>Betaproteobacteria</taxon>
        <taxon>Burkholderiales</taxon>
        <taxon>Comamonadaceae</taxon>
        <taxon>Hydrogenophaga</taxon>
    </lineage>
</organism>
<evidence type="ECO:0000313" key="1">
    <source>
        <dbReference type="EMBL" id="MDG5976066.1"/>
    </source>
</evidence>
<keyword evidence="2" id="KW-1185">Reference proteome</keyword>
<accession>A0A9X4SFI8</accession>
<dbReference type="AlphaFoldDB" id="A0A9X4SFI8"/>
<name>A0A9X4SFI8_9BURK</name>
<reference evidence="1" key="1">
    <citation type="submission" date="2013-01" db="EMBL/GenBank/DDBJ databases">
        <title>Genome draft of Hydrogenophaga taeniospiralis 2K1.</title>
        <authorList>
            <person name="Gomila M."/>
            <person name="Lalucat J."/>
        </authorList>
    </citation>
    <scope>NUCLEOTIDE SEQUENCE</scope>
    <source>
        <strain evidence="1">CCUG 15921</strain>
    </source>
</reference>
<gene>
    <name evidence="1" type="ORF">H010_12429</name>
</gene>
<evidence type="ECO:0008006" key="3">
    <source>
        <dbReference type="Google" id="ProtNLM"/>
    </source>
</evidence>
<evidence type="ECO:0000313" key="2">
    <source>
        <dbReference type="Proteomes" id="UP001152876"/>
    </source>
</evidence>
<dbReference type="Gene3D" id="3.30.70.100">
    <property type="match status" value="2"/>
</dbReference>